<proteinExistence type="inferred from homology"/>
<evidence type="ECO:0000256" key="3">
    <source>
        <dbReference type="ARBA" id="ARBA00022679"/>
    </source>
</evidence>
<dbReference type="GO" id="GO:0005634">
    <property type="term" value="C:nucleus"/>
    <property type="evidence" value="ECO:0007669"/>
    <property type="project" value="UniProtKB-ARBA"/>
</dbReference>
<comment type="similarity">
    <text evidence="1">Belongs to the GST superfamily.</text>
</comment>
<reference evidence="9 10" key="1">
    <citation type="submission" date="2016-03" db="EMBL/GenBank/DDBJ databases">
        <title>Whole genome sequencing of Grifola frondosa 9006-11.</title>
        <authorList>
            <person name="Min B."/>
            <person name="Park H."/>
            <person name="Kim J.-G."/>
            <person name="Cho H."/>
            <person name="Oh Y.-L."/>
            <person name="Kong W.-S."/>
            <person name="Choi I.-G."/>
        </authorList>
    </citation>
    <scope>NUCLEOTIDE SEQUENCE [LARGE SCALE GENOMIC DNA]</scope>
    <source>
        <strain evidence="9 10">9006-11</strain>
    </source>
</reference>
<comment type="function">
    <text evidence="5">Involved in the oxidative stress response and detoxification.</text>
</comment>
<dbReference type="SFLD" id="SFLDG00358">
    <property type="entry name" value="Main_(cytGST)"/>
    <property type="match status" value="1"/>
</dbReference>
<accession>A0A1C7M2T7</accession>
<evidence type="ECO:0000256" key="1">
    <source>
        <dbReference type="ARBA" id="ARBA00007409"/>
    </source>
</evidence>
<dbReference type="Pfam" id="PF15404">
    <property type="entry name" value="PH_4"/>
    <property type="match status" value="1"/>
</dbReference>
<comment type="caution">
    <text evidence="9">The sequence shown here is derived from an EMBL/GenBank/DDBJ whole genome shotgun (WGS) entry which is preliminary data.</text>
</comment>
<keyword evidence="3 9" id="KW-0808">Transferase</keyword>
<dbReference type="InterPro" id="IPR039486">
    <property type="entry name" value="Mug56/Spo71_PH"/>
</dbReference>
<dbReference type="SUPFAM" id="SSF52833">
    <property type="entry name" value="Thioredoxin-like"/>
    <property type="match status" value="1"/>
</dbReference>
<evidence type="ECO:0000256" key="4">
    <source>
        <dbReference type="ARBA" id="ARBA00047960"/>
    </source>
</evidence>
<evidence type="ECO:0000259" key="8">
    <source>
        <dbReference type="PROSITE" id="PS50405"/>
    </source>
</evidence>
<dbReference type="Pfam" id="PF00043">
    <property type="entry name" value="GST_C"/>
    <property type="match status" value="1"/>
</dbReference>
<keyword evidence="10" id="KW-1185">Reference proteome</keyword>
<dbReference type="InterPro" id="IPR036282">
    <property type="entry name" value="Glutathione-S-Trfase_C_sf"/>
</dbReference>
<dbReference type="PANTHER" id="PTHR28076">
    <property type="entry name" value="SPORULATION-SPECIFIC PROTEIN 71"/>
    <property type="match status" value="1"/>
</dbReference>
<feature type="compositionally biased region" description="Basic and acidic residues" evidence="6">
    <location>
        <begin position="947"/>
        <end position="968"/>
    </location>
</feature>
<dbReference type="GO" id="GO:0004364">
    <property type="term" value="F:glutathione transferase activity"/>
    <property type="evidence" value="ECO:0007669"/>
    <property type="project" value="UniProtKB-EC"/>
</dbReference>
<feature type="domain" description="GST N-terminal" evidence="7">
    <location>
        <begin position="5"/>
        <end position="89"/>
    </location>
</feature>
<evidence type="ECO:0000256" key="6">
    <source>
        <dbReference type="SAM" id="MobiDB-lite"/>
    </source>
</evidence>
<evidence type="ECO:0000313" key="10">
    <source>
        <dbReference type="Proteomes" id="UP000092993"/>
    </source>
</evidence>
<dbReference type="Pfam" id="PF23207">
    <property type="entry name" value="PH_SPO71"/>
    <property type="match status" value="1"/>
</dbReference>
<evidence type="ECO:0000256" key="2">
    <source>
        <dbReference type="ARBA" id="ARBA00012452"/>
    </source>
</evidence>
<gene>
    <name evidence="9" type="primary">gst2_0</name>
    <name evidence="9" type="ORF">A0H81_08379</name>
</gene>
<dbReference type="InterPro" id="IPR010987">
    <property type="entry name" value="Glutathione-S-Trfase_C-like"/>
</dbReference>
<dbReference type="GO" id="GO:1902657">
    <property type="term" value="P:protein localization to prospore membrane"/>
    <property type="evidence" value="ECO:0007669"/>
    <property type="project" value="InterPro"/>
</dbReference>
<dbReference type="Pfam" id="PF02798">
    <property type="entry name" value="GST_N"/>
    <property type="match status" value="1"/>
</dbReference>
<dbReference type="InterPro" id="IPR057379">
    <property type="entry name" value="PH_SPO71"/>
</dbReference>
<dbReference type="SFLD" id="SFLDG01151">
    <property type="entry name" value="Main.2:_Nu-like"/>
    <property type="match status" value="1"/>
</dbReference>
<dbReference type="OMA" id="VWAINSE"/>
<dbReference type="EMBL" id="LUGG01000011">
    <property type="protein sequence ID" value="OBZ71250.1"/>
    <property type="molecule type" value="Genomic_DNA"/>
</dbReference>
<dbReference type="InterPro" id="IPR004045">
    <property type="entry name" value="Glutathione_S-Trfase_N"/>
</dbReference>
<protein>
    <recommendedName>
        <fullName evidence="2">glutathione transferase</fullName>
        <ecNumber evidence="2">2.5.1.18</ecNumber>
    </recommendedName>
</protein>
<dbReference type="InterPro" id="IPR040079">
    <property type="entry name" value="Glutathione_S-Trfase"/>
</dbReference>
<dbReference type="SFLD" id="SFLDS00019">
    <property type="entry name" value="Glutathione_Transferase_(cytos"/>
    <property type="match status" value="1"/>
</dbReference>
<dbReference type="AlphaFoldDB" id="A0A1C7M2T7"/>
<organism evidence="9 10">
    <name type="scientific">Grifola frondosa</name>
    <name type="common">Maitake</name>
    <name type="synonym">Polyporus frondosus</name>
    <dbReference type="NCBI Taxonomy" id="5627"/>
    <lineage>
        <taxon>Eukaryota</taxon>
        <taxon>Fungi</taxon>
        <taxon>Dikarya</taxon>
        <taxon>Basidiomycota</taxon>
        <taxon>Agaricomycotina</taxon>
        <taxon>Agaricomycetes</taxon>
        <taxon>Polyporales</taxon>
        <taxon>Grifolaceae</taxon>
        <taxon>Grifola</taxon>
    </lineage>
</organism>
<dbReference type="SMART" id="SM00233">
    <property type="entry name" value="PH"/>
    <property type="match status" value="2"/>
</dbReference>
<dbReference type="PROSITE" id="PS50405">
    <property type="entry name" value="GST_CTER"/>
    <property type="match status" value="1"/>
</dbReference>
<dbReference type="InterPro" id="IPR040345">
    <property type="entry name" value="Mug56/Spo71"/>
</dbReference>
<dbReference type="InterPro" id="IPR036249">
    <property type="entry name" value="Thioredoxin-like_sf"/>
</dbReference>
<sequence length="1166" mass="132438">MSHGKQFTLYTHKGGPNGWKVAIVLEELGLSYESIYLDFGKNEQKGEEHTKYNPNGRIPTLIDHKNNDFVIWESNAIITYLVEKYDTEHKISVTGFEDRISQLQWLFFQASGQGPYFGQFAWFIFYHPEKVPSAIERYKNEINRVLGVLDGVLSKQQWLVGNKCTVADLSFITWNQGIFTAQARTNHDFEIEKNFPAVHNALAEGSSRTSVLARPLTVISTTSVSEDDDESNLKKAIKKHALEFFLGHGGKHEEWGESQERSVREEMFRRWKKASGARHVCTTSAPNPRSDGSHPGSIRNSNVEPPRVPLDMVAQPASAGAETFVTAPSHFAQAPAEEGPSVPPPLRDVNNEDESPRVPSETSATALLGRSLPQQDGRKNHTASGLSSSRVPSESIPDITVADNISSAGPILDKTKATKRFVHYEEEAPAPPAEVLARKGSEVGATSAGAAQQATAENQVPWDRMLVRVSYTEDPVPPAFDESQNRITRRLDNEAWAEYIVAWRKDRLELYADHAIPGREWLFGEKSLAFVVPLGSSTTRLSLYSFVDLSFCLTCPPVPLRIRSKGRQLLLGAKRGTNIFVFKMKSRTRAVDWFWQLWRHFGGQIPQYIEIRCPILDTRVKIDIPGYDSADINSAYAVFRKDNVIDLCRKYLCKVQEYHSLIERQLEEGVALELAWRLETNLDWVWQLEDVQEKPREWAVLCGLALKQASVAGKSSHLEIRLKKHFPARLHMKDGTRLDEPPGIEGFLERIRPNSQLKQPVYLTTHDGYLFALPPAHAHHPVPPGLPPGNLENTDGAQTLRQREVRRGAHQILDATGMSDLRTVVAVRRAFQLIPMHTQEPPGRHTPNWEDTEGFWEQVERNESDDEDPGGDVGMAQVQNKMHLRMRRSFELLLTSGRVIRFETYSCQIALEWITRLRPLVSYWKKRHEVDARREMDIAHFSTGRERITPRRYPDDREYRHGGTHEAPPEPPPDPAASLPDLSSFFNWCVLDDCRPILKCGRLYGRKGWWGSYKHIQLVLVSGHLVQYRITGRTSLHHRKSKVISILDAYVCSGYFAAHYLPEGQYNPDAPHVARRYQDGLETDDGEEDTLFVIWYRNIKAERGRKLGSADVPPLSAKRKVAVFRTRSKLERDAWVWAINSEIEKAVRASREWEDMVREAGEILKV</sequence>
<dbReference type="GO" id="GO:0005737">
    <property type="term" value="C:cytoplasm"/>
    <property type="evidence" value="ECO:0007669"/>
    <property type="project" value="UniProtKB-ARBA"/>
</dbReference>
<dbReference type="STRING" id="5627.A0A1C7M2T7"/>
<dbReference type="SUPFAM" id="SSF50729">
    <property type="entry name" value="PH domain-like"/>
    <property type="match status" value="1"/>
</dbReference>
<feature type="region of interest" description="Disordered" evidence="6">
    <location>
        <begin position="947"/>
        <end position="976"/>
    </location>
</feature>
<feature type="region of interest" description="Disordered" evidence="6">
    <location>
        <begin position="332"/>
        <end position="395"/>
    </location>
</feature>
<dbReference type="PANTHER" id="PTHR28076:SF1">
    <property type="entry name" value="PROSPORE MEMBRANE ADAPTER PROTEIN SPO71"/>
    <property type="match status" value="1"/>
</dbReference>
<dbReference type="Gene3D" id="1.20.1050.130">
    <property type="match status" value="1"/>
</dbReference>
<evidence type="ECO:0000313" key="9">
    <source>
        <dbReference type="EMBL" id="OBZ71250.1"/>
    </source>
</evidence>
<dbReference type="EC" id="2.5.1.18" evidence="2"/>
<evidence type="ECO:0000256" key="5">
    <source>
        <dbReference type="ARBA" id="ARBA00060024"/>
    </source>
</evidence>
<dbReference type="InterPro" id="IPR004046">
    <property type="entry name" value="GST_C"/>
</dbReference>
<feature type="region of interest" description="Disordered" evidence="6">
    <location>
        <begin position="275"/>
        <end position="308"/>
    </location>
</feature>
<comment type="catalytic activity">
    <reaction evidence="4">
        <text>RX + glutathione = an S-substituted glutathione + a halide anion + H(+)</text>
        <dbReference type="Rhea" id="RHEA:16437"/>
        <dbReference type="ChEBI" id="CHEBI:15378"/>
        <dbReference type="ChEBI" id="CHEBI:16042"/>
        <dbReference type="ChEBI" id="CHEBI:17792"/>
        <dbReference type="ChEBI" id="CHEBI:57925"/>
        <dbReference type="ChEBI" id="CHEBI:90779"/>
        <dbReference type="EC" id="2.5.1.18"/>
    </reaction>
</comment>
<dbReference type="FunFam" id="1.20.1050.130:FF:000016">
    <property type="entry name" value="Glutathione S-transferase 1"/>
    <property type="match status" value="1"/>
</dbReference>
<dbReference type="OrthoDB" id="5579281at2759"/>
<name>A0A1C7M2T7_GRIFR</name>
<dbReference type="InterPro" id="IPR001849">
    <property type="entry name" value="PH_domain"/>
</dbReference>
<dbReference type="PROSITE" id="PS50404">
    <property type="entry name" value="GST_NTER"/>
    <property type="match status" value="1"/>
</dbReference>
<dbReference type="SUPFAM" id="SSF47616">
    <property type="entry name" value="GST C-terminal domain-like"/>
    <property type="match status" value="1"/>
</dbReference>
<dbReference type="CDD" id="cd03048">
    <property type="entry name" value="GST_N_Ure2p_like"/>
    <property type="match status" value="1"/>
</dbReference>
<dbReference type="Proteomes" id="UP000092993">
    <property type="component" value="Unassembled WGS sequence"/>
</dbReference>
<evidence type="ECO:0000259" key="7">
    <source>
        <dbReference type="PROSITE" id="PS50404"/>
    </source>
</evidence>
<feature type="domain" description="GST C-terminal" evidence="8">
    <location>
        <begin position="95"/>
        <end position="219"/>
    </location>
</feature>
<feature type="compositionally biased region" description="Polar residues" evidence="6">
    <location>
        <begin position="382"/>
        <end position="392"/>
    </location>
</feature>